<organism evidence="1 2">
    <name type="scientific">Aureobasidium pullulans EXF-150</name>
    <dbReference type="NCBI Taxonomy" id="1043002"/>
    <lineage>
        <taxon>Eukaryota</taxon>
        <taxon>Fungi</taxon>
        <taxon>Dikarya</taxon>
        <taxon>Ascomycota</taxon>
        <taxon>Pezizomycotina</taxon>
        <taxon>Dothideomycetes</taxon>
        <taxon>Dothideomycetidae</taxon>
        <taxon>Dothideales</taxon>
        <taxon>Saccotheciaceae</taxon>
        <taxon>Aureobasidium</taxon>
    </lineage>
</organism>
<dbReference type="RefSeq" id="XP_029764409.1">
    <property type="nucleotide sequence ID" value="XM_029900045.1"/>
</dbReference>
<name>A0A074Y202_AURPU</name>
<sequence>MNNSPLLCLPREIRDQIYRHVMLGIGPTCHKSSSCNPSIYIRDFRMNPSSASPKTNTPDVWAVTARDHPILYTCRQLCDEAFESFLFTNEFVQNISAPPLTTSACKFVALFVRSLGDKSHLVRKLGLGIEDPTEDVLEKLLDWMIMFKNCQKRLRPGALVLRVKFTRPTTTPPLFSPVGQTWTIAPKDENVMALEIHLCDEGKSWSIFDQAKELDRKARQRGTERVLKSCRDSGMKGIEEREKAWREERRLWHEETWTALHYKFECWMKIMDGLQPRKRLTEEG</sequence>
<dbReference type="Proteomes" id="UP000030706">
    <property type="component" value="Unassembled WGS sequence"/>
</dbReference>
<dbReference type="EMBL" id="KL584975">
    <property type="protein sequence ID" value="KEQ88222.1"/>
    <property type="molecule type" value="Genomic_DNA"/>
</dbReference>
<accession>A0A074Y202</accession>
<proteinExistence type="predicted"/>
<evidence type="ECO:0000313" key="1">
    <source>
        <dbReference type="EMBL" id="KEQ88222.1"/>
    </source>
</evidence>
<evidence type="ECO:0000313" key="2">
    <source>
        <dbReference type="Proteomes" id="UP000030706"/>
    </source>
</evidence>
<gene>
    <name evidence="1" type="ORF">M438DRAFT_265701</name>
</gene>
<dbReference type="HOGENOM" id="CLU_924341_0_0_1"/>
<protein>
    <submittedName>
        <fullName evidence="1">Uncharacterized protein</fullName>
    </submittedName>
</protein>
<dbReference type="GeneID" id="40742351"/>
<keyword evidence="2" id="KW-1185">Reference proteome</keyword>
<dbReference type="OrthoDB" id="62952at2759"/>
<dbReference type="AlphaFoldDB" id="A0A074Y202"/>
<reference evidence="1 2" key="1">
    <citation type="journal article" date="2014" name="BMC Genomics">
        <title>Genome sequencing of four Aureobasidium pullulans varieties: biotechnological potential, stress tolerance, and description of new species.</title>
        <authorList>
            <person name="Gostin Ar C."/>
            <person name="Ohm R.A."/>
            <person name="Kogej T."/>
            <person name="Sonjak S."/>
            <person name="Turk M."/>
            <person name="Zajc J."/>
            <person name="Zalar P."/>
            <person name="Grube M."/>
            <person name="Sun H."/>
            <person name="Han J."/>
            <person name="Sharma A."/>
            <person name="Chiniquy J."/>
            <person name="Ngan C.Y."/>
            <person name="Lipzen A."/>
            <person name="Barry K."/>
            <person name="Grigoriev I.V."/>
            <person name="Gunde-Cimerman N."/>
        </authorList>
    </citation>
    <scope>NUCLEOTIDE SEQUENCE [LARGE SCALE GENOMIC DNA]</scope>
    <source>
        <strain evidence="1 2">EXF-150</strain>
    </source>
</reference>